<evidence type="ECO:0000256" key="1">
    <source>
        <dbReference type="SAM" id="Phobius"/>
    </source>
</evidence>
<accession>A0AAD6XIP6</accession>
<evidence type="ECO:0000313" key="2">
    <source>
        <dbReference type="EMBL" id="KAJ7073435.1"/>
    </source>
</evidence>
<proteinExistence type="predicted"/>
<feature type="transmembrane region" description="Helical" evidence="1">
    <location>
        <begin position="126"/>
        <end position="144"/>
    </location>
</feature>
<name>A0AAD6XIP6_9AGAR</name>
<evidence type="ECO:0000313" key="3">
    <source>
        <dbReference type="Proteomes" id="UP001222325"/>
    </source>
</evidence>
<evidence type="ECO:0008006" key="4">
    <source>
        <dbReference type="Google" id="ProtNLM"/>
    </source>
</evidence>
<dbReference type="Proteomes" id="UP001222325">
    <property type="component" value="Unassembled WGS sequence"/>
</dbReference>
<organism evidence="2 3">
    <name type="scientific">Mycena belliarum</name>
    <dbReference type="NCBI Taxonomy" id="1033014"/>
    <lineage>
        <taxon>Eukaryota</taxon>
        <taxon>Fungi</taxon>
        <taxon>Dikarya</taxon>
        <taxon>Basidiomycota</taxon>
        <taxon>Agaricomycotina</taxon>
        <taxon>Agaricomycetes</taxon>
        <taxon>Agaricomycetidae</taxon>
        <taxon>Agaricales</taxon>
        <taxon>Marasmiineae</taxon>
        <taxon>Mycenaceae</taxon>
        <taxon>Mycena</taxon>
    </lineage>
</organism>
<feature type="transmembrane region" description="Helical" evidence="1">
    <location>
        <begin position="164"/>
        <end position="186"/>
    </location>
</feature>
<keyword evidence="3" id="KW-1185">Reference proteome</keyword>
<keyword evidence="1" id="KW-0812">Transmembrane</keyword>
<feature type="transmembrane region" description="Helical" evidence="1">
    <location>
        <begin position="81"/>
        <end position="106"/>
    </location>
</feature>
<reference evidence="2" key="1">
    <citation type="submission" date="2023-03" db="EMBL/GenBank/DDBJ databases">
        <title>Massive genome expansion in bonnet fungi (Mycena s.s.) driven by repeated elements and novel gene families across ecological guilds.</title>
        <authorList>
            <consortium name="Lawrence Berkeley National Laboratory"/>
            <person name="Harder C.B."/>
            <person name="Miyauchi S."/>
            <person name="Viragh M."/>
            <person name="Kuo A."/>
            <person name="Thoen E."/>
            <person name="Andreopoulos B."/>
            <person name="Lu D."/>
            <person name="Skrede I."/>
            <person name="Drula E."/>
            <person name="Henrissat B."/>
            <person name="Morin E."/>
            <person name="Kohler A."/>
            <person name="Barry K."/>
            <person name="LaButti K."/>
            <person name="Morin E."/>
            <person name="Salamov A."/>
            <person name="Lipzen A."/>
            <person name="Mereny Z."/>
            <person name="Hegedus B."/>
            <person name="Baldrian P."/>
            <person name="Stursova M."/>
            <person name="Weitz H."/>
            <person name="Taylor A."/>
            <person name="Grigoriev I.V."/>
            <person name="Nagy L.G."/>
            <person name="Martin F."/>
            <person name="Kauserud H."/>
        </authorList>
    </citation>
    <scope>NUCLEOTIDE SEQUENCE</scope>
    <source>
        <strain evidence="2">CBHHK173m</strain>
    </source>
</reference>
<keyword evidence="1" id="KW-0472">Membrane</keyword>
<dbReference type="EMBL" id="JARJCN010000114">
    <property type="protein sequence ID" value="KAJ7073435.1"/>
    <property type="molecule type" value="Genomic_DNA"/>
</dbReference>
<protein>
    <recommendedName>
        <fullName evidence="4">Transmembrane protein</fullName>
    </recommendedName>
</protein>
<gene>
    <name evidence="2" type="ORF">B0H15DRAFT_869053</name>
</gene>
<sequence>MATDSDTKALLEPLLDNAVDLEAGPPEPQHFCARCSSELELNQKVPKKWTSRLVLIVVSMILSVLMFAFAVAQMAVVHGLYGASTILELFVALWTSVTLIILGTLLYKGGRNSKDKLGRTTFQIKVLCALGVSWIGFLSGLTALNHEACNWIQTCGLHTTVNVLTWLLVFACKSDSLLLPCLKLVLQCSLRHTRLIVGLFTSTEPAWSPFQSRGWCRRGVFPKSQRREGSRSKLHDPIATCYPIRSPAHLYQAPLFRTVVCM</sequence>
<dbReference type="AlphaFoldDB" id="A0AAD6XIP6"/>
<keyword evidence="1" id="KW-1133">Transmembrane helix</keyword>
<comment type="caution">
    <text evidence="2">The sequence shown here is derived from an EMBL/GenBank/DDBJ whole genome shotgun (WGS) entry which is preliminary data.</text>
</comment>
<feature type="transmembrane region" description="Helical" evidence="1">
    <location>
        <begin position="53"/>
        <end position="75"/>
    </location>
</feature>